<dbReference type="Pfam" id="PF13456">
    <property type="entry name" value="RVT_3"/>
    <property type="match status" value="1"/>
</dbReference>
<dbReference type="SUPFAM" id="SSF53098">
    <property type="entry name" value="Ribonuclease H-like"/>
    <property type="match status" value="1"/>
</dbReference>
<feature type="transmembrane region" description="Helical" evidence="1">
    <location>
        <begin position="219"/>
        <end position="240"/>
    </location>
</feature>
<dbReference type="PANTHER" id="PTHR47723">
    <property type="entry name" value="OS05G0353850 PROTEIN"/>
    <property type="match status" value="1"/>
</dbReference>
<feature type="domain" description="RNase H type-1" evidence="2">
    <location>
        <begin position="79"/>
        <end position="188"/>
    </location>
</feature>
<feature type="transmembrane region" description="Helical" evidence="1">
    <location>
        <begin position="188"/>
        <end position="207"/>
    </location>
</feature>
<evidence type="ECO:0000259" key="2">
    <source>
        <dbReference type="Pfam" id="PF13456"/>
    </source>
</evidence>
<dbReference type="Proteomes" id="UP001552299">
    <property type="component" value="Unassembled WGS sequence"/>
</dbReference>
<dbReference type="EMBL" id="JANQDX010000006">
    <property type="protein sequence ID" value="KAL0922859.1"/>
    <property type="molecule type" value="Genomic_DNA"/>
</dbReference>
<evidence type="ECO:0000313" key="4">
    <source>
        <dbReference type="Proteomes" id="UP001552299"/>
    </source>
</evidence>
<dbReference type="AlphaFoldDB" id="A0ABD0VCS9"/>
<accession>A0ABD0VCS9</accession>
<gene>
    <name evidence="3" type="ORF">M5K25_006888</name>
</gene>
<keyword evidence="1" id="KW-0812">Transmembrane</keyword>
<name>A0ABD0VCS9_DENTH</name>
<feature type="transmembrane region" description="Helical" evidence="1">
    <location>
        <begin position="246"/>
        <end position="266"/>
    </location>
</feature>
<proteinExistence type="predicted"/>
<dbReference type="PANTHER" id="PTHR47723:SF19">
    <property type="entry name" value="POLYNUCLEOTIDYL TRANSFERASE, RIBONUCLEASE H-LIKE SUPERFAMILY PROTEIN"/>
    <property type="match status" value="1"/>
</dbReference>
<keyword evidence="1" id="KW-0472">Membrane</keyword>
<keyword evidence="1" id="KW-1133">Transmembrane helix</keyword>
<evidence type="ECO:0000256" key="1">
    <source>
        <dbReference type="SAM" id="Phobius"/>
    </source>
</evidence>
<comment type="caution">
    <text evidence="3">The sequence shown here is derived from an EMBL/GenBank/DDBJ whole genome shotgun (WGS) entry which is preliminary data.</text>
</comment>
<evidence type="ECO:0000313" key="3">
    <source>
        <dbReference type="EMBL" id="KAL0922859.1"/>
    </source>
</evidence>
<reference evidence="3 4" key="1">
    <citation type="journal article" date="2024" name="Plant Biotechnol. J.">
        <title>Dendrobium thyrsiflorum genome and its molecular insights into genes involved in important horticultural traits.</title>
        <authorList>
            <person name="Chen B."/>
            <person name="Wang J.Y."/>
            <person name="Zheng P.J."/>
            <person name="Li K.L."/>
            <person name="Liang Y.M."/>
            <person name="Chen X.F."/>
            <person name="Zhang C."/>
            <person name="Zhao X."/>
            <person name="He X."/>
            <person name="Zhang G.Q."/>
            <person name="Liu Z.J."/>
            <person name="Xu Q."/>
        </authorList>
    </citation>
    <scope>NUCLEOTIDE SEQUENCE [LARGE SCALE GENOMIC DNA]</scope>
    <source>
        <strain evidence="3">GZMU011</strain>
    </source>
</reference>
<organism evidence="3 4">
    <name type="scientific">Dendrobium thyrsiflorum</name>
    <name type="common">Pinecone-like raceme dendrobium</name>
    <name type="synonym">Orchid</name>
    <dbReference type="NCBI Taxonomy" id="117978"/>
    <lineage>
        <taxon>Eukaryota</taxon>
        <taxon>Viridiplantae</taxon>
        <taxon>Streptophyta</taxon>
        <taxon>Embryophyta</taxon>
        <taxon>Tracheophyta</taxon>
        <taxon>Spermatophyta</taxon>
        <taxon>Magnoliopsida</taxon>
        <taxon>Liliopsida</taxon>
        <taxon>Asparagales</taxon>
        <taxon>Orchidaceae</taxon>
        <taxon>Epidendroideae</taxon>
        <taxon>Malaxideae</taxon>
        <taxon>Dendrobiinae</taxon>
        <taxon>Dendrobium</taxon>
    </lineage>
</organism>
<protein>
    <recommendedName>
        <fullName evidence="2">RNase H type-1 domain-containing protein</fullName>
    </recommendedName>
</protein>
<dbReference type="InterPro" id="IPR012337">
    <property type="entry name" value="RNaseH-like_sf"/>
</dbReference>
<dbReference type="InterPro" id="IPR053151">
    <property type="entry name" value="RNase_H-like"/>
</dbReference>
<keyword evidence="4" id="KW-1185">Reference proteome</keyword>
<sequence>MNHLRVINNVKFKIGTLFSANLISLKNFKNCSFALEGLGIIGIDIVKGVRHPKAIVWMKPHVNYFKLNVDLATIDSVMGCGGLIRDSNSYYILGFMGPIPNSDVIVGINQAIIYGLRLCSSLDMINIVVEVCSIFADQAFTMKDNYMDTCPKVFYLRRDIKNLVNAMKCSFSVVNTNGNACASTLAKWGSMLVSLIHIPVAALPFPVKGLIELDKIGGSYFFGVFWLVFILLAGVFVVVSAVVLCLMAVGSVGVLVFGGLWGFWGLPPGVV</sequence>
<dbReference type="InterPro" id="IPR002156">
    <property type="entry name" value="RNaseH_domain"/>
</dbReference>